<dbReference type="Pfam" id="PF09931">
    <property type="entry name" value="Phage_phiJL001_Gp84_N"/>
    <property type="match status" value="1"/>
</dbReference>
<sequence length="292" mass="31010">MRTVPPGLAARAGAQATTLSTCWRLTRADGTVLGFTDHDRVLAFEGTDFRPELGFEASATDMAPDFATGTSEAAGILASDRIAEADLAAGLWDGGRVEIFLVDWQAPEHRMLLRRAVIGEVTRAGNAFRAELRGLAHLLDIPQGRVFSHLCDADLGDGRCGLDLVAGGFRLEGTVAAGSTAGRIRVDGIAGPPRDWFAGGRLEVDGLVGEVVSDRVEEGLRIVELMTPLVRQVAEGAPVRLTAGCDKRFASCREKFANALNFQGFPHMPGSERVLAYPSRGAAENDGGALVR</sequence>
<gene>
    <name evidence="2" type="ORF">SAMN05421512_102360</name>
</gene>
<dbReference type="STRING" id="538381.GCA_001696535_03161"/>
<accession>A0A285RS01</accession>
<protein>
    <recommendedName>
        <fullName evidence="1">Bacteriophage phiJL001 Gp84 C-terminal domain-containing protein</fullName>
    </recommendedName>
</protein>
<dbReference type="AlphaFoldDB" id="A0A285RS01"/>
<evidence type="ECO:0000313" key="2">
    <source>
        <dbReference type="EMBL" id="SOB96979.1"/>
    </source>
</evidence>
<dbReference type="EMBL" id="OBML01000002">
    <property type="protein sequence ID" value="SOB96979.1"/>
    <property type="molecule type" value="Genomic_DNA"/>
</dbReference>
<evidence type="ECO:0000259" key="1">
    <source>
        <dbReference type="Pfam" id="PF09356"/>
    </source>
</evidence>
<dbReference type="RefSeq" id="WP_097174106.1">
    <property type="nucleotide sequence ID" value="NZ_OBML01000002.1"/>
</dbReference>
<dbReference type="InterPro" id="IPR011928">
    <property type="entry name" value="Phage_phiJL001_Gp84"/>
</dbReference>
<dbReference type="NCBIfam" id="TIGR02218">
    <property type="entry name" value="phg_TIGR02218"/>
    <property type="match status" value="1"/>
</dbReference>
<dbReference type="OrthoDB" id="1633386at2"/>
<organism evidence="2 3">
    <name type="scientific">Stappia indica</name>
    <dbReference type="NCBI Taxonomy" id="538381"/>
    <lineage>
        <taxon>Bacteria</taxon>
        <taxon>Pseudomonadati</taxon>
        <taxon>Pseudomonadota</taxon>
        <taxon>Alphaproteobacteria</taxon>
        <taxon>Hyphomicrobiales</taxon>
        <taxon>Stappiaceae</taxon>
        <taxon>Stappia</taxon>
    </lineage>
</organism>
<evidence type="ECO:0000313" key="3">
    <source>
        <dbReference type="Proteomes" id="UP000219331"/>
    </source>
</evidence>
<reference evidence="2 3" key="1">
    <citation type="submission" date="2017-08" db="EMBL/GenBank/DDBJ databases">
        <authorList>
            <person name="de Groot N.N."/>
        </authorList>
    </citation>
    <scope>NUCLEOTIDE SEQUENCE [LARGE SCALE GENOMIC DNA]</scope>
    <source>
        <strain evidence="2 3">USBA 352</strain>
    </source>
</reference>
<dbReference type="Pfam" id="PF09356">
    <property type="entry name" value="Phage_BR0599"/>
    <property type="match status" value="1"/>
</dbReference>
<feature type="domain" description="Bacteriophage phiJL001 Gp84 C-terminal" evidence="1">
    <location>
        <begin position="195"/>
        <end position="271"/>
    </location>
</feature>
<keyword evidence="3" id="KW-1185">Reference proteome</keyword>
<name>A0A285RS01_9HYPH</name>
<proteinExistence type="predicted"/>
<dbReference type="Proteomes" id="UP000219331">
    <property type="component" value="Unassembled WGS sequence"/>
</dbReference>
<dbReference type="InterPro" id="IPR018964">
    <property type="entry name" value="Phage_phiJL001_Gp84_C"/>
</dbReference>